<dbReference type="RefSeq" id="XP_016601261.1">
    <property type="nucleotide sequence ID" value="XM_016740609.1"/>
</dbReference>
<dbReference type="HOGENOM" id="CLU_3087942_0_0_1"/>
<keyword evidence="2" id="KW-1185">Reference proteome</keyword>
<dbReference type="VEuPathDB" id="FungiDB:PEXP_087920"/>
<reference evidence="1 2" key="1">
    <citation type="journal article" date="2015" name="Mol. Plant Microbe Interact.">
        <title>Genome, transcriptome, and functional analyses of Penicillium expansum provide new insights into secondary metabolism and pathogenicity.</title>
        <authorList>
            <person name="Ballester A.R."/>
            <person name="Marcet-Houben M."/>
            <person name="Levin E."/>
            <person name="Sela N."/>
            <person name="Selma-Lazaro C."/>
            <person name="Carmona L."/>
            <person name="Wisniewski M."/>
            <person name="Droby S."/>
            <person name="Gonzalez-Candelas L."/>
            <person name="Gabaldon T."/>
        </authorList>
    </citation>
    <scope>NUCLEOTIDE SEQUENCE [LARGE SCALE GENOMIC DNA]</scope>
    <source>
        <strain evidence="1 2">MD-8</strain>
    </source>
</reference>
<dbReference type="AlphaFoldDB" id="A0A0A2KNS8"/>
<evidence type="ECO:0000313" key="2">
    <source>
        <dbReference type="Proteomes" id="UP000030143"/>
    </source>
</evidence>
<dbReference type="STRING" id="27334.A0A0A2KNS8"/>
<gene>
    <name evidence="1" type="ORF">PEX2_033340</name>
</gene>
<dbReference type="Proteomes" id="UP000030143">
    <property type="component" value="Unassembled WGS sequence"/>
</dbReference>
<protein>
    <submittedName>
        <fullName evidence="1">Uncharacterized protein</fullName>
    </submittedName>
</protein>
<accession>A0A0A2KNS8</accession>
<organism evidence="1 2">
    <name type="scientific">Penicillium expansum</name>
    <name type="common">Blue mold rot fungus</name>
    <dbReference type="NCBI Taxonomy" id="27334"/>
    <lineage>
        <taxon>Eukaryota</taxon>
        <taxon>Fungi</taxon>
        <taxon>Dikarya</taxon>
        <taxon>Ascomycota</taxon>
        <taxon>Pezizomycotina</taxon>
        <taxon>Eurotiomycetes</taxon>
        <taxon>Eurotiomycetidae</taxon>
        <taxon>Eurotiales</taxon>
        <taxon>Aspergillaceae</taxon>
        <taxon>Penicillium</taxon>
    </lineage>
</organism>
<dbReference type="GeneID" id="27676028"/>
<sequence length="52" mass="5853">MEEFTLSRGSIDEEMGDFKWIKNFVAECTCDGITVANALAQYIHRKGIRSGL</sequence>
<comment type="caution">
    <text evidence="1">The sequence shown here is derived from an EMBL/GenBank/DDBJ whole genome shotgun (WGS) entry which is preliminary data.</text>
</comment>
<dbReference type="EMBL" id="JQFZ01000080">
    <property type="protein sequence ID" value="KGO60195.1"/>
    <property type="molecule type" value="Genomic_DNA"/>
</dbReference>
<name>A0A0A2KNS8_PENEN</name>
<proteinExistence type="predicted"/>
<evidence type="ECO:0000313" key="1">
    <source>
        <dbReference type="EMBL" id="KGO60195.1"/>
    </source>
</evidence>